<name>A0A1M7YM51_9FIRM</name>
<proteinExistence type="predicted"/>
<protein>
    <submittedName>
        <fullName evidence="1">Uncharacterized protein</fullName>
    </submittedName>
</protein>
<dbReference type="RefSeq" id="WP_073590861.1">
    <property type="nucleotide sequence ID" value="NZ_FRFD01000014.1"/>
</dbReference>
<evidence type="ECO:0000313" key="1">
    <source>
        <dbReference type="EMBL" id="SHO53678.1"/>
    </source>
</evidence>
<dbReference type="EMBL" id="FRFD01000014">
    <property type="protein sequence ID" value="SHO53678.1"/>
    <property type="molecule type" value="Genomic_DNA"/>
</dbReference>
<dbReference type="OrthoDB" id="2399905at2"/>
<evidence type="ECO:0000313" key="2">
    <source>
        <dbReference type="Proteomes" id="UP000184612"/>
    </source>
</evidence>
<dbReference type="AlphaFoldDB" id="A0A1M7YM51"/>
<gene>
    <name evidence="1" type="ORF">SAMN02745217_04230</name>
</gene>
<dbReference type="Proteomes" id="UP000184612">
    <property type="component" value="Unassembled WGS sequence"/>
</dbReference>
<reference evidence="1 2" key="1">
    <citation type="submission" date="2016-12" db="EMBL/GenBank/DDBJ databases">
        <authorList>
            <person name="Song W.-J."/>
            <person name="Kurnit D.M."/>
        </authorList>
    </citation>
    <scope>NUCLEOTIDE SEQUENCE [LARGE SCALE GENOMIC DNA]</scope>
    <source>
        <strain evidence="1 2">DSM 12503</strain>
    </source>
</reference>
<accession>A0A1M7YM51</accession>
<keyword evidence="2" id="KW-1185">Reference proteome</keyword>
<sequence>MRNKDAQDKLRMVLQEKIAQLTDISLHPKTLVKELQKIMFRDFRVEYNITVDILNEIIRIETLSYDMLYKLMSSIKALCLENYTELDSSDLNEEEYFTEIEMKEFKKPIPKKEQNFNIVIKDGNWHLTDINPYNYITIHTDINEVYRWAKLGLLKFNPETQRDLIVIESNGVPVSQLDVNWRSVGEIQDRMVDGMYFPVQGTININPEINEKTVEIRGKDLIIPEGIQLDLIEGFHNYLAEIRSKIKNGNWNFPCEFRIVFLSTKSANRYIEQMDKKNHFKETQVVRLNVGNPYTYIINHLNTSGDYLLHGTIDDNMYVYLYDLLPEFFNEVVKEKNQKILVSEYLLESLNRIIVKTGRDNTPFSKEEWFCYIYLLKQNRNRKIDIIKIISDESFQTTLNSMVIKDKPVPRNYNDLNKIMKEVGGNV</sequence>
<organism evidence="1 2">
    <name type="scientific">Anaerocolumna xylanovorans DSM 12503</name>
    <dbReference type="NCBI Taxonomy" id="1121345"/>
    <lineage>
        <taxon>Bacteria</taxon>
        <taxon>Bacillati</taxon>
        <taxon>Bacillota</taxon>
        <taxon>Clostridia</taxon>
        <taxon>Lachnospirales</taxon>
        <taxon>Lachnospiraceae</taxon>
        <taxon>Anaerocolumna</taxon>
    </lineage>
</organism>
<dbReference type="STRING" id="1121345.SAMN02745217_04230"/>